<evidence type="ECO:0000313" key="1">
    <source>
        <dbReference type="EMBL" id="PIU37316.1"/>
    </source>
</evidence>
<evidence type="ECO:0008006" key="3">
    <source>
        <dbReference type="Google" id="ProtNLM"/>
    </source>
</evidence>
<reference evidence="2" key="1">
    <citation type="submission" date="2017-09" db="EMBL/GenBank/DDBJ databases">
        <title>Depth-based differentiation of microbial function through sediment-hosted aquifers and enrichment of novel symbionts in the deep terrestrial subsurface.</title>
        <authorList>
            <person name="Probst A.J."/>
            <person name="Ladd B."/>
            <person name="Jarett J.K."/>
            <person name="Geller-Mcgrath D.E."/>
            <person name="Sieber C.M.K."/>
            <person name="Emerson J.B."/>
            <person name="Anantharaman K."/>
            <person name="Thomas B.C."/>
            <person name="Malmstrom R."/>
            <person name="Stieglmeier M."/>
            <person name="Klingl A."/>
            <person name="Woyke T."/>
            <person name="Ryan C.M."/>
            <person name="Banfield J.F."/>
        </authorList>
    </citation>
    <scope>NUCLEOTIDE SEQUENCE [LARGE SCALE GENOMIC DNA]</scope>
</reference>
<gene>
    <name evidence="1" type="ORF">COT02_01525</name>
</gene>
<sequence>MEEIHTFLPVKIDKNKLKYTPPQYSIKEIKNLEFRIKNSKKKLNNLRFRLYIRLISLFPQIKLVGLSGSISMMNAKENDDIDLFIITAKNRLFTGRLIALILAQLLGLRRRRTSEKLDTLFSTATPQREPLAIVSKKASSLLTNPQSLIPNPFKNKVCLNLFFDESNLKVPKFKQTLFVGHEVLQMKPIVIKDNIYQRFLEVNEWVFRLFPNAREVVGRKYKALSIKQKKSLNTYYLILNTFFNKIEQSLKGYQLHLINRHRTTEFITPTQLWFHPDDFEKKIKYK</sequence>
<dbReference type="Proteomes" id="UP000230184">
    <property type="component" value="Unassembled WGS sequence"/>
</dbReference>
<dbReference type="AlphaFoldDB" id="A0A2M6YUZ7"/>
<accession>A0A2M6YUZ7</accession>
<organism evidence="1 2">
    <name type="scientific">Candidatus Roizmanbacteria bacterium CG07_land_8_20_14_0_80_34_15</name>
    <dbReference type="NCBI Taxonomy" id="1974849"/>
    <lineage>
        <taxon>Bacteria</taxon>
        <taxon>Candidatus Roizmaniibacteriota</taxon>
    </lineage>
</organism>
<name>A0A2M6YUZ7_9BACT</name>
<comment type="caution">
    <text evidence="1">The sequence shown here is derived from an EMBL/GenBank/DDBJ whole genome shotgun (WGS) entry which is preliminary data.</text>
</comment>
<proteinExistence type="predicted"/>
<evidence type="ECO:0000313" key="2">
    <source>
        <dbReference type="Proteomes" id="UP000230184"/>
    </source>
</evidence>
<dbReference type="EMBL" id="PEWY01000043">
    <property type="protein sequence ID" value="PIU37316.1"/>
    <property type="molecule type" value="Genomic_DNA"/>
</dbReference>
<protein>
    <recommendedName>
        <fullName evidence="3">Polymerase nucleotidyl transferase domain-containing protein</fullName>
    </recommendedName>
</protein>